<dbReference type="PROSITE" id="PS51420">
    <property type="entry name" value="RHO"/>
    <property type="match status" value="1"/>
</dbReference>
<feature type="domain" description="BTB" evidence="1">
    <location>
        <begin position="576"/>
        <end position="643"/>
    </location>
</feature>
<dbReference type="CDD" id="cd18499">
    <property type="entry name" value="BACK_RHOBTB"/>
    <property type="match status" value="1"/>
</dbReference>
<dbReference type="PROSITE" id="PS50097">
    <property type="entry name" value="BTB"/>
    <property type="match status" value="1"/>
</dbReference>
<dbReference type="InterPro" id="IPR000089">
    <property type="entry name" value="Biotin_lipoyl"/>
</dbReference>
<dbReference type="KEGG" id="dci:103513766"/>
<dbReference type="Pfam" id="PF00651">
    <property type="entry name" value="BTB"/>
    <property type="match status" value="2"/>
</dbReference>
<gene>
    <name evidence="3" type="primary">LOC103513766</name>
</gene>
<dbReference type="InterPro" id="IPR027417">
    <property type="entry name" value="P-loop_NTPase"/>
</dbReference>
<dbReference type="SMART" id="SM00174">
    <property type="entry name" value="RHO"/>
    <property type="match status" value="1"/>
</dbReference>
<dbReference type="Gene3D" id="3.40.50.300">
    <property type="entry name" value="P-loop containing nucleotide triphosphate hydrolases"/>
    <property type="match status" value="2"/>
</dbReference>
<dbReference type="SMART" id="SM00225">
    <property type="entry name" value="BTB"/>
    <property type="match status" value="2"/>
</dbReference>
<dbReference type="GeneID" id="103513766"/>
<dbReference type="GO" id="GO:0005525">
    <property type="term" value="F:GTP binding"/>
    <property type="evidence" value="ECO:0007669"/>
    <property type="project" value="InterPro"/>
</dbReference>
<dbReference type="RefSeq" id="XP_026682677.1">
    <property type="nucleotide sequence ID" value="XM_026826876.1"/>
</dbReference>
<dbReference type="Gene3D" id="3.30.710.10">
    <property type="entry name" value="Potassium Channel Kv1.1, Chain A"/>
    <property type="match status" value="3"/>
</dbReference>
<dbReference type="InterPro" id="IPR000210">
    <property type="entry name" value="BTB/POZ_dom"/>
</dbReference>
<evidence type="ECO:0000259" key="1">
    <source>
        <dbReference type="PROSITE" id="PS50097"/>
    </source>
</evidence>
<dbReference type="Pfam" id="PF00364">
    <property type="entry name" value="Biotin_lipoyl"/>
    <property type="match status" value="2"/>
</dbReference>
<protein>
    <submittedName>
        <fullName evidence="3">Rho-related BTB domain-containing protein 1</fullName>
    </submittedName>
</protein>
<evidence type="ECO:0000313" key="2">
    <source>
        <dbReference type="Proteomes" id="UP000079169"/>
    </source>
</evidence>
<evidence type="ECO:0000313" key="3">
    <source>
        <dbReference type="RefSeq" id="XP_026682677.1"/>
    </source>
</evidence>
<dbReference type="Proteomes" id="UP000079169">
    <property type="component" value="Unplaced"/>
</dbReference>
<dbReference type="PaxDb" id="121845-A0A3Q0J2H2"/>
<dbReference type="InterPro" id="IPR011333">
    <property type="entry name" value="SKP1/BTB/POZ_sf"/>
</dbReference>
<dbReference type="AlphaFoldDB" id="A0A3Q0J2H2"/>
<dbReference type="SUPFAM" id="SSF52540">
    <property type="entry name" value="P-loop containing nucleoside triphosphate hydrolases"/>
    <property type="match status" value="2"/>
</dbReference>
<accession>A0A3Q0J2H2</accession>
<dbReference type="InterPro" id="IPR011053">
    <property type="entry name" value="Single_hybrid_motif"/>
</dbReference>
<dbReference type="PRINTS" id="PR00449">
    <property type="entry name" value="RASTRNSFRMNG"/>
</dbReference>
<dbReference type="PANTHER" id="PTHR24413">
    <property type="entry name" value="SPECKLE-TYPE POZ PROTEIN"/>
    <property type="match status" value="1"/>
</dbReference>
<keyword evidence="2" id="KW-1185">Reference proteome</keyword>
<name>A0A3Q0J2H2_DIACI</name>
<dbReference type="STRING" id="121845.A0A3Q0J2H2"/>
<reference evidence="3" key="1">
    <citation type="submission" date="2025-08" db="UniProtKB">
        <authorList>
            <consortium name="RefSeq"/>
        </authorList>
    </citation>
    <scope>IDENTIFICATION</scope>
</reference>
<sequence>MLSDNEQPHQELVKCVVVGDTAVGKTRLICARACNKQVSLSQLLTTHVPTVWAIDQYRIYKDTGSYQFNLPGKSYSLEPEDSALSDPSKVVSPMPGMVDKVLVQPGQAVKTGDPIMVIIAMKMEFNLPGKSYSLEPEDSALSDPSKVVSPMPGMVDKVLVQPGQAVKTGEPIMVIIAMKMEVRIIIVATIVRLLGENNNSPDHSPFVRATRKSDLIMPDEARSVAKELGVPYYETSVLTYHGVNEVFENAIRIALISRRQQRFWMTNLKKVQRPLLQLFRSPTFYRIPRNSIECRHIDILELSNRLCLQRLTNLIEKRLVDQMIFYEGSESIPLCLKLLEPAKFHNAHQVSAWCMNYLCINYNKLCKCKTSAKLLKSLHVENQEYLAEHRWPPVWNVSLRNCRTMWFAEIRKFCPNTPVILVGCKNDLRFMYRDDTYLAFFRDHSPFIVFPGIRADTFHILLSFIYTDELSPGIFLNPNKCIDILELSNRLCLQRLTNLIEKRLEDQLLCYEGSELIPLCLKLLEPTKFLNLPELLAIVTNIISHQEYLNVELVQRYKMNFRHRLQELGLSQGLFSDVMFQLEDGMFPSHRALLMARCEMFQAMFSGDFREGSAKVIVFPGIRADTFHILLSFIYTDELSPGIFLNPNKCIDILELSNRLCLQRLTNLIEKRLEDQLLCYEGSELIPLCLKLLEPTKFHNAHQVSAWCMNYLCINYNKLCKCKTSAKLLKSLHVENQEYLAEHRWPPVWYLKEHDYFDKCLAEREREDKLLFKSTAPSGGSGGCLCFQKPPPPSNHLPDAMTSHPELRVVTSQPRCYVVTS</sequence>
<organism evidence="2 3">
    <name type="scientific">Diaphorina citri</name>
    <name type="common">Asian citrus psyllid</name>
    <dbReference type="NCBI Taxonomy" id="121845"/>
    <lineage>
        <taxon>Eukaryota</taxon>
        <taxon>Metazoa</taxon>
        <taxon>Ecdysozoa</taxon>
        <taxon>Arthropoda</taxon>
        <taxon>Hexapoda</taxon>
        <taxon>Insecta</taxon>
        <taxon>Pterygota</taxon>
        <taxon>Neoptera</taxon>
        <taxon>Paraneoptera</taxon>
        <taxon>Hemiptera</taxon>
        <taxon>Sternorrhyncha</taxon>
        <taxon>Psylloidea</taxon>
        <taxon>Psyllidae</taxon>
        <taxon>Diaphorininae</taxon>
        <taxon>Diaphorina</taxon>
    </lineage>
</organism>
<dbReference type="Gene3D" id="2.40.50.100">
    <property type="match status" value="2"/>
</dbReference>
<dbReference type="InterPro" id="IPR001806">
    <property type="entry name" value="Small_GTPase"/>
</dbReference>
<proteinExistence type="predicted"/>
<dbReference type="SUPFAM" id="SSF54695">
    <property type="entry name" value="POZ domain"/>
    <property type="match status" value="2"/>
</dbReference>
<dbReference type="SUPFAM" id="SSF51230">
    <property type="entry name" value="Single hybrid motif"/>
    <property type="match status" value="2"/>
</dbReference>
<dbReference type="GO" id="GO:0003924">
    <property type="term" value="F:GTPase activity"/>
    <property type="evidence" value="ECO:0007669"/>
    <property type="project" value="InterPro"/>
</dbReference>